<keyword evidence="4 5" id="KW-0472">Membrane</keyword>
<comment type="caution">
    <text evidence="7">The sequence shown here is derived from an EMBL/GenBank/DDBJ whole genome shotgun (WGS) entry which is preliminary data.</text>
</comment>
<comment type="subcellular location">
    <subcellularLocation>
        <location evidence="1">Membrane</location>
        <topology evidence="1">Multi-pass membrane protein</topology>
    </subcellularLocation>
</comment>
<feature type="transmembrane region" description="Helical" evidence="5">
    <location>
        <begin position="222"/>
        <end position="240"/>
    </location>
</feature>
<feature type="transmembrane region" description="Helical" evidence="5">
    <location>
        <begin position="310"/>
        <end position="330"/>
    </location>
</feature>
<dbReference type="InterPro" id="IPR051533">
    <property type="entry name" value="WaaL-like"/>
</dbReference>
<feature type="transmembrane region" description="Helical" evidence="5">
    <location>
        <begin position="152"/>
        <end position="173"/>
    </location>
</feature>
<evidence type="ECO:0000256" key="3">
    <source>
        <dbReference type="ARBA" id="ARBA00022989"/>
    </source>
</evidence>
<evidence type="ECO:0000256" key="2">
    <source>
        <dbReference type="ARBA" id="ARBA00022692"/>
    </source>
</evidence>
<feature type="transmembrane region" description="Helical" evidence="5">
    <location>
        <begin position="84"/>
        <end position="102"/>
    </location>
</feature>
<keyword evidence="3 5" id="KW-1133">Transmembrane helix</keyword>
<dbReference type="Proteomes" id="UP000472755">
    <property type="component" value="Unassembled WGS sequence"/>
</dbReference>
<keyword evidence="2 5" id="KW-0812">Transmembrane</keyword>
<feature type="domain" description="O-antigen ligase-related" evidence="6">
    <location>
        <begin position="183"/>
        <end position="326"/>
    </location>
</feature>
<evidence type="ECO:0000259" key="6">
    <source>
        <dbReference type="Pfam" id="PF04932"/>
    </source>
</evidence>
<organism evidence="7 8">
    <name type="scientific">Ruthenibacterium lactatiformans</name>
    <dbReference type="NCBI Taxonomy" id="1550024"/>
    <lineage>
        <taxon>Bacteria</taxon>
        <taxon>Bacillati</taxon>
        <taxon>Bacillota</taxon>
        <taxon>Clostridia</taxon>
        <taxon>Eubacteriales</taxon>
        <taxon>Oscillospiraceae</taxon>
        <taxon>Ruthenibacterium</taxon>
    </lineage>
</organism>
<feature type="transmembrane region" description="Helical" evidence="5">
    <location>
        <begin position="38"/>
        <end position="53"/>
    </location>
</feature>
<feature type="transmembrane region" description="Helical" evidence="5">
    <location>
        <begin position="12"/>
        <end position="31"/>
    </location>
</feature>
<feature type="transmembrane region" description="Helical" evidence="5">
    <location>
        <begin position="185"/>
        <end position="210"/>
    </location>
</feature>
<evidence type="ECO:0000313" key="7">
    <source>
        <dbReference type="EMBL" id="MTS29255.1"/>
    </source>
</evidence>
<dbReference type="PANTHER" id="PTHR37422:SF13">
    <property type="entry name" value="LIPOPOLYSACCHARIDE BIOSYNTHESIS PROTEIN PA4999-RELATED"/>
    <property type="match status" value="1"/>
</dbReference>
<dbReference type="AlphaFoldDB" id="A0A6L6LWZ0"/>
<feature type="transmembrane region" description="Helical" evidence="5">
    <location>
        <begin position="342"/>
        <end position="366"/>
    </location>
</feature>
<evidence type="ECO:0000256" key="1">
    <source>
        <dbReference type="ARBA" id="ARBA00004141"/>
    </source>
</evidence>
<name>A0A6L6LWZ0_9FIRM</name>
<dbReference type="Pfam" id="PF04932">
    <property type="entry name" value="Wzy_C"/>
    <property type="match status" value="1"/>
</dbReference>
<gene>
    <name evidence="7" type="ORF">GMD59_18520</name>
</gene>
<feature type="transmembrane region" description="Helical" evidence="5">
    <location>
        <begin position="122"/>
        <end position="140"/>
    </location>
</feature>
<feature type="transmembrane region" description="Helical" evidence="5">
    <location>
        <begin position="59"/>
        <end position="77"/>
    </location>
</feature>
<proteinExistence type="predicted"/>
<accession>A0A6L6LWZ0</accession>
<reference evidence="7 8" key="1">
    <citation type="journal article" date="2019" name="Nat. Med.">
        <title>A library of human gut bacterial isolates paired with longitudinal multiomics data enables mechanistic microbiome research.</title>
        <authorList>
            <person name="Poyet M."/>
            <person name="Groussin M."/>
            <person name="Gibbons S.M."/>
            <person name="Avila-Pacheco J."/>
            <person name="Jiang X."/>
            <person name="Kearney S.M."/>
            <person name="Perrotta A.R."/>
            <person name="Berdy B."/>
            <person name="Zhao S."/>
            <person name="Lieberman T.D."/>
            <person name="Swanson P.K."/>
            <person name="Smith M."/>
            <person name="Roesemann S."/>
            <person name="Alexander J.E."/>
            <person name="Rich S.A."/>
            <person name="Livny J."/>
            <person name="Vlamakis H."/>
            <person name="Clish C."/>
            <person name="Bullock K."/>
            <person name="Deik A."/>
            <person name="Scott J."/>
            <person name="Pierce K.A."/>
            <person name="Xavier R.J."/>
            <person name="Alm E.J."/>
        </authorList>
    </citation>
    <scope>NUCLEOTIDE SEQUENCE [LARGE SCALE GENOMIC DNA]</scope>
    <source>
        <strain evidence="7 8">BIOML-A4</strain>
    </source>
</reference>
<evidence type="ECO:0000256" key="5">
    <source>
        <dbReference type="SAM" id="Phobius"/>
    </source>
</evidence>
<dbReference type="EMBL" id="WMZU01000062">
    <property type="protein sequence ID" value="MTS29255.1"/>
    <property type="molecule type" value="Genomic_DNA"/>
</dbReference>
<dbReference type="RefSeq" id="WP_009324123.1">
    <property type="nucleotide sequence ID" value="NZ_WMZN01000068.1"/>
</dbReference>
<dbReference type="PANTHER" id="PTHR37422">
    <property type="entry name" value="TEICHURONIC ACID BIOSYNTHESIS PROTEIN TUAE"/>
    <property type="match status" value="1"/>
</dbReference>
<sequence length="388" mass="44240">MESNKTSGNIDLMIACVLVFFPLTSSIGKLIPFSINQVLVLLLVLLIILKVLINGKIQIPSMFVILFMIFFAFNGLVLSTELSLNIENCIYWATTILLLTYIWKEKNRVALYEAFQSCQKQILLSTILVIVINFVGLLYGTNYELTGAYKGFMVTSHSMASTMILSIANLTLYKKNSFHVVSVTLLILFLFASQARTFMLPLAVILYFELRQWITHKTKRRAVIAIMAAVVIMIFPYTSMADKFMETINNPYARDWLSGLTNFRSTLWKGDIDRFAAENWYLKLFGNGFSYTYQLHENLYGVKIWSHNDFFNLLLATGVIGLIGYIYMLLNTILTLHRGHRDCFFSFLFTLMIFGTAFFNGFYLYIAVVFAFEVLAAGRCVTVGGCTR</sequence>
<protein>
    <recommendedName>
        <fullName evidence="6">O-antigen ligase-related domain-containing protein</fullName>
    </recommendedName>
</protein>
<evidence type="ECO:0000256" key="4">
    <source>
        <dbReference type="ARBA" id="ARBA00023136"/>
    </source>
</evidence>
<dbReference type="InterPro" id="IPR007016">
    <property type="entry name" value="O-antigen_ligase-rel_domated"/>
</dbReference>
<dbReference type="GO" id="GO:0016020">
    <property type="term" value="C:membrane"/>
    <property type="evidence" value="ECO:0007669"/>
    <property type="project" value="UniProtKB-SubCell"/>
</dbReference>
<evidence type="ECO:0000313" key="8">
    <source>
        <dbReference type="Proteomes" id="UP000472755"/>
    </source>
</evidence>